<dbReference type="Proteomes" id="UP000054266">
    <property type="component" value="Unassembled WGS sequence"/>
</dbReference>
<dbReference type="HOGENOM" id="CLU_2236291_0_0_1"/>
<sequence length="105" mass="11061">MVQGFALALEGYGGSIGPTIAGGRQSSVAFCEPGVHEMDHFGATVDASNGVFACLSTTDVLDSVMPGLAEFLTSPALTLSNSTQTITVSVVNPEFFVEARWEWLF</sequence>
<dbReference type="AlphaFoldDB" id="A0A0D2CDZ6"/>
<dbReference type="EMBL" id="KN846962">
    <property type="protein sequence ID" value="KIW63331.1"/>
    <property type="molecule type" value="Genomic_DNA"/>
</dbReference>
<evidence type="ECO:0000313" key="1">
    <source>
        <dbReference type="EMBL" id="KIW63331.1"/>
    </source>
</evidence>
<evidence type="ECO:0000313" key="2">
    <source>
        <dbReference type="Proteomes" id="UP000054266"/>
    </source>
</evidence>
<accession>A0A0D2CDZ6</accession>
<keyword evidence="2" id="KW-1185">Reference proteome</keyword>
<name>A0A0D2CDZ6_9EURO</name>
<gene>
    <name evidence="1" type="ORF">PV04_10185</name>
</gene>
<proteinExistence type="predicted"/>
<protein>
    <submittedName>
        <fullName evidence="1">Uncharacterized protein</fullName>
    </submittedName>
</protein>
<organism evidence="1 2">
    <name type="scientific">Phialophora macrospora</name>
    <dbReference type="NCBI Taxonomy" id="1851006"/>
    <lineage>
        <taxon>Eukaryota</taxon>
        <taxon>Fungi</taxon>
        <taxon>Dikarya</taxon>
        <taxon>Ascomycota</taxon>
        <taxon>Pezizomycotina</taxon>
        <taxon>Eurotiomycetes</taxon>
        <taxon>Chaetothyriomycetidae</taxon>
        <taxon>Chaetothyriales</taxon>
        <taxon>Herpotrichiellaceae</taxon>
        <taxon>Phialophora</taxon>
    </lineage>
</organism>
<reference evidence="1 2" key="1">
    <citation type="submission" date="2015-01" db="EMBL/GenBank/DDBJ databases">
        <title>The Genome Sequence of Capronia semiimmersa CBS27337.</title>
        <authorList>
            <consortium name="The Broad Institute Genomics Platform"/>
            <person name="Cuomo C."/>
            <person name="de Hoog S."/>
            <person name="Gorbushina A."/>
            <person name="Stielow B."/>
            <person name="Teixiera M."/>
            <person name="Abouelleil A."/>
            <person name="Chapman S.B."/>
            <person name="Priest M."/>
            <person name="Young S.K."/>
            <person name="Wortman J."/>
            <person name="Nusbaum C."/>
            <person name="Birren B."/>
        </authorList>
    </citation>
    <scope>NUCLEOTIDE SEQUENCE [LARGE SCALE GENOMIC DNA]</scope>
    <source>
        <strain evidence="1 2">CBS 27337</strain>
    </source>
</reference>